<feature type="transmembrane region" description="Helical" evidence="1">
    <location>
        <begin position="96"/>
        <end position="117"/>
    </location>
</feature>
<evidence type="ECO:0000313" key="2">
    <source>
        <dbReference type="EMBL" id="CAB4530007.1"/>
    </source>
</evidence>
<dbReference type="AlphaFoldDB" id="A0A6J6AUC8"/>
<sequence>MNTDFFRRSAVLLLRVEAAVILALLLFLIYATFTSDVTYPLALIGEILFGIVGATGLYFASVGFRDGKSYGRAPAVLANGIALGVAYYMIQGGDVVLLTYPLTLLALATLISALFGYKE</sequence>
<keyword evidence="1" id="KW-0472">Membrane</keyword>
<name>A0A6J6AUC8_9ZZZZ</name>
<accession>A0A6J6AUC8</accession>
<protein>
    <submittedName>
        <fullName evidence="2">Unannotated protein</fullName>
    </submittedName>
</protein>
<dbReference type="EMBL" id="CAEZSC010000004">
    <property type="protein sequence ID" value="CAB4530007.1"/>
    <property type="molecule type" value="Genomic_DNA"/>
</dbReference>
<feature type="transmembrane region" description="Helical" evidence="1">
    <location>
        <begin position="72"/>
        <end position="90"/>
    </location>
</feature>
<evidence type="ECO:0000256" key="1">
    <source>
        <dbReference type="SAM" id="Phobius"/>
    </source>
</evidence>
<keyword evidence="1" id="KW-0812">Transmembrane</keyword>
<gene>
    <name evidence="2" type="ORF">UFOPK1380_00143</name>
</gene>
<proteinExistence type="predicted"/>
<reference evidence="2" key="1">
    <citation type="submission" date="2020-05" db="EMBL/GenBank/DDBJ databases">
        <authorList>
            <person name="Chiriac C."/>
            <person name="Salcher M."/>
            <person name="Ghai R."/>
            <person name="Kavagutti S V."/>
        </authorList>
    </citation>
    <scope>NUCLEOTIDE SEQUENCE</scope>
</reference>
<organism evidence="2">
    <name type="scientific">freshwater metagenome</name>
    <dbReference type="NCBI Taxonomy" id="449393"/>
    <lineage>
        <taxon>unclassified sequences</taxon>
        <taxon>metagenomes</taxon>
        <taxon>ecological metagenomes</taxon>
    </lineage>
</organism>
<feature type="transmembrane region" description="Helical" evidence="1">
    <location>
        <begin position="39"/>
        <end position="60"/>
    </location>
</feature>
<keyword evidence="1" id="KW-1133">Transmembrane helix</keyword>
<feature type="transmembrane region" description="Helical" evidence="1">
    <location>
        <begin position="12"/>
        <end position="33"/>
    </location>
</feature>